<keyword evidence="4" id="KW-1005">Bacterial flagellum biogenesis</keyword>
<evidence type="ECO:0000256" key="7">
    <source>
        <dbReference type="SAM" id="MobiDB-lite"/>
    </source>
</evidence>
<dbReference type="OrthoDB" id="2991036at2"/>
<dbReference type="GO" id="GO:0044781">
    <property type="term" value="P:bacterial-type flagellum organization"/>
    <property type="evidence" value="ECO:0007669"/>
    <property type="project" value="UniProtKB-KW"/>
</dbReference>
<evidence type="ECO:0000256" key="5">
    <source>
        <dbReference type="ARBA" id="ARBA00023015"/>
    </source>
</evidence>
<organism evidence="9 10">
    <name type="scientific">Cerasibacillus terrae</name>
    <dbReference type="NCBI Taxonomy" id="2498845"/>
    <lineage>
        <taxon>Bacteria</taxon>
        <taxon>Bacillati</taxon>
        <taxon>Bacillota</taxon>
        <taxon>Bacilli</taxon>
        <taxon>Bacillales</taxon>
        <taxon>Bacillaceae</taxon>
        <taxon>Cerasibacillus</taxon>
    </lineage>
</organism>
<evidence type="ECO:0000313" key="10">
    <source>
        <dbReference type="Proteomes" id="UP000321574"/>
    </source>
</evidence>
<dbReference type="EMBL" id="VDUW01000004">
    <property type="protein sequence ID" value="TXL65010.1"/>
    <property type="molecule type" value="Genomic_DNA"/>
</dbReference>
<dbReference type="InterPro" id="IPR031316">
    <property type="entry name" value="FlgM_C"/>
</dbReference>
<evidence type="ECO:0000256" key="1">
    <source>
        <dbReference type="ARBA" id="ARBA00005322"/>
    </source>
</evidence>
<keyword evidence="3" id="KW-0678">Repressor</keyword>
<feature type="compositionally biased region" description="Polar residues" evidence="7">
    <location>
        <begin position="1"/>
        <end position="12"/>
    </location>
</feature>
<evidence type="ECO:0000256" key="4">
    <source>
        <dbReference type="ARBA" id="ARBA00022795"/>
    </source>
</evidence>
<dbReference type="InterPro" id="IPR035890">
    <property type="entry name" value="Anti-sigma-28_factor_FlgM_sf"/>
</dbReference>
<keyword evidence="9" id="KW-0969">Cilium</keyword>
<keyword evidence="9" id="KW-0282">Flagellum</keyword>
<keyword evidence="5" id="KW-0805">Transcription regulation</keyword>
<dbReference type="NCBIfam" id="TIGR03824">
    <property type="entry name" value="FlgM_jcvi"/>
    <property type="match status" value="1"/>
</dbReference>
<dbReference type="AlphaFoldDB" id="A0A5C8NVD4"/>
<accession>A0A5C8NVD4</accession>
<protein>
    <recommendedName>
        <fullName evidence="2">Negative regulator of flagellin synthesis</fullName>
    </recommendedName>
</protein>
<keyword evidence="10" id="KW-1185">Reference proteome</keyword>
<dbReference type="Proteomes" id="UP000321574">
    <property type="component" value="Unassembled WGS sequence"/>
</dbReference>
<reference evidence="9 10" key="1">
    <citation type="submission" date="2019-06" db="EMBL/GenBank/DDBJ databases">
        <title>Cerasibacillus sp. nov., isolated from maize field.</title>
        <authorList>
            <person name="Lin S.-Y."/>
            <person name="Tsai C.-F."/>
            <person name="Young C.-C."/>
        </authorList>
    </citation>
    <scope>NUCLEOTIDE SEQUENCE [LARGE SCALE GENOMIC DNA]</scope>
    <source>
        <strain evidence="9 10">CC-CFT480</strain>
    </source>
</reference>
<evidence type="ECO:0000256" key="6">
    <source>
        <dbReference type="ARBA" id="ARBA00023163"/>
    </source>
</evidence>
<dbReference type="InterPro" id="IPR007412">
    <property type="entry name" value="FlgM"/>
</dbReference>
<gene>
    <name evidence="9" type="primary">flgM</name>
    <name evidence="9" type="ORF">FHP05_07665</name>
</gene>
<evidence type="ECO:0000256" key="2">
    <source>
        <dbReference type="ARBA" id="ARBA00017823"/>
    </source>
</evidence>
<proteinExistence type="inferred from homology"/>
<dbReference type="GO" id="GO:0045892">
    <property type="term" value="P:negative regulation of DNA-templated transcription"/>
    <property type="evidence" value="ECO:0007669"/>
    <property type="project" value="InterPro"/>
</dbReference>
<feature type="domain" description="Anti-sigma-28 factor FlgM C-terminal" evidence="8">
    <location>
        <begin position="32"/>
        <end position="82"/>
    </location>
</feature>
<dbReference type="Pfam" id="PF04316">
    <property type="entry name" value="FlgM"/>
    <property type="match status" value="1"/>
</dbReference>
<evidence type="ECO:0000259" key="8">
    <source>
        <dbReference type="Pfam" id="PF04316"/>
    </source>
</evidence>
<dbReference type="SUPFAM" id="SSF101498">
    <property type="entry name" value="Anti-sigma factor FlgM"/>
    <property type="match status" value="1"/>
</dbReference>
<name>A0A5C8NVD4_9BACI</name>
<sequence>MKIHGTNQSNFNPYKDILKNKTDSNQIKNKGDHLEISEEAKKMQQKKDVEKQRESHIQQIKQAIDQGEYEINFTKTAKKMIDFWSGK</sequence>
<evidence type="ECO:0000256" key="3">
    <source>
        <dbReference type="ARBA" id="ARBA00022491"/>
    </source>
</evidence>
<keyword evidence="9" id="KW-0966">Cell projection</keyword>
<comment type="caution">
    <text evidence="9">The sequence shown here is derived from an EMBL/GenBank/DDBJ whole genome shotgun (WGS) entry which is preliminary data.</text>
</comment>
<feature type="region of interest" description="Disordered" evidence="7">
    <location>
        <begin position="1"/>
        <end position="30"/>
    </location>
</feature>
<keyword evidence="6" id="KW-0804">Transcription</keyword>
<evidence type="ECO:0000313" key="9">
    <source>
        <dbReference type="EMBL" id="TXL65010.1"/>
    </source>
</evidence>
<comment type="similarity">
    <text evidence="1">Belongs to the FlgM family.</text>
</comment>
<dbReference type="RefSeq" id="WP_147666753.1">
    <property type="nucleotide sequence ID" value="NZ_VDUW01000004.1"/>
</dbReference>